<accession>A0A8C3MDF8</accession>
<dbReference type="InterPro" id="IPR013083">
    <property type="entry name" value="Znf_RING/FYVE/PHD"/>
</dbReference>
<dbReference type="Pfam" id="PF13639">
    <property type="entry name" value="zf-RING_2"/>
    <property type="match status" value="1"/>
</dbReference>
<reference evidence="5" key="2">
    <citation type="submission" date="2025-08" db="UniProtKB">
        <authorList>
            <consortium name="Ensembl"/>
        </authorList>
    </citation>
    <scope>IDENTIFICATION</scope>
</reference>
<dbReference type="GO" id="GO:0008270">
    <property type="term" value="F:zinc ion binding"/>
    <property type="evidence" value="ECO:0007669"/>
    <property type="project" value="UniProtKB-KW"/>
</dbReference>
<dbReference type="InterPro" id="IPR001841">
    <property type="entry name" value="Znf_RING"/>
</dbReference>
<evidence type="ECO:0000313" key="6">
    <source>
        <dbReference type="Proteomes" id="UP000694382"/>
    </source>
</evidence>
<evidence type="ECO:0000256" key="3">
    <source>
        <dbReference type="ARBA" id="ARBA00022833"/>
    </source>
</evidence>
<reference evidence="5" key="1">
    <citation type="submission" date="2020-02" db="EMBL/GenBank/DDBJ databases">
        <authorList>
            <person name="Enbody D E."/>
            <person name="Pettersson E M."/>
        </authorList>
    </citation>
    <scope>NUCLEOTIDE SEQUENCE [LARGE SCALE GENOMIC DNA]</scope>
</reference>
<keyword evidence="2" id="KW-0863">Zinc-finger</keyword>
<evidence type="ECO:0000313" key="5">
    <source>
        <dbReference type="Ensembl" id="ENSCPVP00000004693.1"/>
    </source>
</evidence>
<organism evidence="5 6">
    <name type="scientific">Geospiza parvula</name>
    <name type="common">Small tree-finch</name>
    <name type="synonym">Camarhynchus parvulus</name>
    <dbReference type="NCBI Taxonomy" id="87175"/>
    <lineage>
        <taxon>Eukaryota</taxon>
        <taxon>Metazoa</taxon>
        <taxon>Chordata</taxon>
        <taxon>Craniata</taxon>
        <taxon>Vertebrata</taxon>
        <taxon>Euteleostomi</taxon>
        <taxon>Archelosauria</taxon>
        <taxon>Archosauria</taxon>
        <taxon>Dinosauria</taxon>
        <taxon>Saurischia</taxon>
        <taxon>Theropoda</taxon>
        <taxon>Coelurosauria</taxon>
        <taxon>Aves</taxon>
        <taxon>Neognathae</taxon>
        <taxon>Neoaves</taxon>
        <taxon>Telluraves</taxon>
        <taxon>Australaves</taxon>
        <taxon>Passeriformes</taxon>
        <taxon>Thraupidae</taxon>
        <taxon>Camarhynchus</taxon>
    </lineage>
</organism>
<sequence>MLGAVAPEQNTSNTKLVSLERDEDDEEEEESSEEDEEEAEAEMMRESQRKLQSVRERFRVLKLKAFIWDYTLKPSSSVETQPREQADCSDDPCTICHEELGRTSCELECGHEFHRECIRTWLLLHSSTCPICREHAVLPADVPARNNSQPHKARPCKRSGI</sequence>
<name>A0A8C3MDF8_GEOPR</name>
<keyword evidence="3" id="KW-0862">Zinc</keyword>
<keyword evidence="6" id="KW-1185">Reference proteome</keyword>
<dbReference type="PANTHER" id="PTHR17550:SF4">
    <property type="entry name" value="E3 UBIQUITIN-PROTEIN LIGASE TTC3"/>
    <property type="match status" value="1"/>
</dbReference>
<dbReference type="PANTHER" id="PTHR17550">
    <property type="entry name" value="E3 UBIQUITIN-PROTEIN LIGASE TTC3"/>
    <property type="match status" value="1"/>
</dbReference>
<feature type="region of interest" description="Disordered" evidence="4">
    <location>
        <begin position="1"/>
        <end position="52"/>
    </location>
</feature>
<proteinExistence type="predicted"/>
<evidence type="ECO:0000256" key="1">
    <source>
        <dbReference type="ARBA" id="ARBA00022723"/>
    </source>
</evidence>
<evidence type="ECO:0000256" key="4">
    <source>
        <dbReference type="SAM" id="MobiDB-lite"/>
    </source>
</evidence>
<reference evidence="5" key="3">
    <citation type="submission" date="2025-09" db="UniProtKB">
        <authorList>
            <consortium name="Ensembl"/>
        </authorList>
    </citation>
    <scope>IDENTIFICATION</scope>
</reference>
<dbReference type="Proteomes" id="UP000694382">
    <property type="component" value="Chromosome 1"/>
</dbReference>
<feature type="compositionally biased region" description="Basic and acidic residues" evidence="4">
    <location>
        <begin position="42"/>
        <end position="52"/>
    </location>
</feature>
<protein>
    <submittedName>
        <fullName evidence="5">Uncharacterized protein</fullName>
    </submittedName>
</protein>
<keyword evidence="1" id="KW-0479">Metal-binding</keyword>
<dbReference type="Ensembl" id="ENSCPVT00000004857.2">
    <property type="protein sequence ID" value="ENSCPVP00000004693.1"/>
    <property type="gene ID" value="ENSCPVG00000003456.2"/>
</dbReference>
<feature type="compositionally biased region" description="Acidic residues" evidence="4">
    <location>
        <begin position="21"/>
        <end position="41"/>
    </location>
</feature>
<dbReference type="AlphaFoldDB" id="A0A8C3MDF8"/>
<dbReference type="SMART" id="SM00184">
    <property type="entry name" value="RING"/>
    <property type="match status" value="1"/>
</dbReference>
<dbReference type="Gene3D" id="3.30.40.10">
    <property type="entry name" value="Zinc/RING finger domain, C3HC4 (zinc finger)"/>
    <property type="match status" value="1"/>
</dbReference>
<dbReference type="PROSITE" id="PS50089">
    <property type="entry name" value="ZF_RING_2"/>
    <property type="match status" value="1"/>
</dbReference>
<dbReference type="SUPFAM" id="SSF57850">
    <property type="entry name" value="RING/U-box"/>
    <property type="match status" value="1"/>
</dbReference>
<evidence type="ECO:0000256" key="2">
    <source>
        <dbReference type="ARBA" id="ARBA00022771"/>
    </source>
</evidence>